<name>A0A7D9DLL4_PARCT</name>
<proteinExistence type="predicted"/>
<accession>A0A7D9DLL4</accession>
<sequence>MIDFLKDRKQRVTVDGITTEFLKINRGVPQGTVLGPILFSIMVNDIKPVNPINELCKFDDDITIEASGYDEDDTGAEEVENTIVLNMNKTYEMIVCGRTSIPLPSCIPSIKRKT</sequence>
<reference evidence="1" key="1">
    <citation type="submission" date="2020-04" db="EMBL/GenBank/DDBJ databases">
        <authorList>
            <person name="Alioto T."/>
            <person name="Alioto T."/>
            <person name="Gomez Garrido J."/>
        </authorList>
    </citation>
    <scope>NUCLEOTIDE SEQUENCE</scope>
    <source>
        <strain evidence="1">A484AB</strain>
    </source>
</reference>
<dbReference type="EMBL" id="CACRXK020001418">
    <property type="protein sequence ID" value="CAB3989014.1"/>
    <property type="molecule type" value="Genomic_DNA"/>
</dbReference>
<dbReference type="OrthoDB" id="6769924at2759"/>
<organism evidence="1 2">
    <name type="scientific">Paramuricea clavata</name>
    <name type="common">Red gorgonian</name>
    <name type="synonym">Violescent sea-whip</name>
    <dbReference type="NCBI Taxonomy" id="317549"/>
    <lineage>
        <taxon>Eukaryota</taxon>
        <taxon>Metazoa</taxon>
        <taxon>Cnidaria</taxon>
        <taxon>Anthozoa</taxon>
        <taxon>Octocorallia</taxon>
        <taxon>Malacalcyonacea</taxon>
        <taxon>Plexauridae</taxon>
        <taxon>Paramuricea</taxon>
    </lineage>
</organism>
<dbReference type="Pfam" id="PF00078">
    <property type="entry name" value="RVT_1"/>
    <property type="match status" value="1"/>
</dbReference>
<gene>
    <name evidence="1" type="ORF">PACLA_8A079668</name>
</gene>
<dbReference type="Proteomes" id="UP001152795">
    <property type="component" value="Unassembled WGS sequence"/>
</dbReference>
<protein>
    <submittedName>
        <fullName evidence="1">Uncharacterized protein</fullName>
    </submittedName>
</protein>
<evidence type="ECO:0000313" key="2">
    <source>
        <dbReference type="Proteomes" id="UP001152795"/>
    </source>
</evidence>
<evidence type="ECO:0000313" key="1">
    <source>
        <dbReference type="EMBL" id="CAB3989014.1"/>
    </source>
</evidence>
<comment type="caution">
    <text evidence="1">The sequence shown here is derived from an EMBL/GenBank/DDBJ whole genome shotgun (WGS) entry which is preliminary data.</text>
</comment>
<dbReference type="AlphaFoldDB" id="A0A7D9DLL4"/>
<dbReference type="InterPro" id="IPR000477">
    <property type="entry name" value="RT_dom"/>
</dbReference>
<dbReference type="PROSITE" id="PS50878">
    <property type="entry name" value="RT_POL"/>
    <property type="match status" value="1"/>
</dbReference>
<keyword evidence="2" id="KW-1185">Reference proteome</keyword>